<dbReference type="Proteomes" id="UP001253637">
    <property type="component" value="Segment"/>
</dbReference>
<accession>A0A811BLW8</accession>
<evidence type="ECO:0000256" key="1">
    <source>
        <dbReference type="SAM" id="MobiDB-lite"/>
    </source>
</evidence>
<protein>
    <submittedName>
        <fullName evidence="2">Uncharacterized protein</fullName>
    </submittedName>
</protein>
<dbReference type="EMBL" id="LC625835">
    <property type="protein sequence ID" value="BCU02768.1"/>
    <property type="molecule type" value="Genomic_DNA"/>
</dbReference>
<evidence type="ECO:0000313" key="3">
    <source>
        <dbReference type="Proteomes" id="UP001253637"/>
    </source>
</evidence>
<feature type="region of interest" description="Disordered" evidence="1">
    <location>
        <begin position="74"/>
        <end position="94"/>
    </location>
</feature>
<evidence type="ECO:0000313" key="2">
    <source>
        <dbReference type="EMBL" id="BCU02768.1"/>
    </source>
</evidence>
<sequence>MVRLWAPAVLRGRGKFSKERQRTPLLARTARTSLGSSSARCAKYKSEAIKKGKNRNKLFIKNHFLFFCATKRIQQGRKEKRKTGGEKRIKTGRR</sequence>
<feature type="compositionally biased region" description="Basic and acidic residues" evidence="1">
    <location>
        <begin position="82"/>
        <end position="94"/>
    </location>
</feature>
<organism evidence="2 3">
    <name type="scientific">Pandoravirus japonicus</name>
    <dbReference type="NCBI Taxonomy" id="2823154"/>
    <lineage>
        <taxon>Viruses</taxon>
        <taxon>Pandoravirus</taxon>
    </lineage>
</organism>
<reference evidence="2" key="1">
    <citation type="submission" date="2021-04" db="EMBL/GenBank/DDBJ databases">
        <title>Draft Genome Sequence of Pandoravirus japonicus, Isolated from the Sabaishi River of Niigata, Japan.</title>
        <authorList>
            <person name="Hosokawa N."/>
            <person name="Takahashi H."/>
            <person name="Aoki K."/>
            <person name="Takemura M."/>
        </authorList>
    </citation>
    <scope>NUCLEOTIDE SEQUENCE</scope>
</reference>
<name>A0A811BLW8_9VIRU</name>
<proteinExistence type="predicted"/>